<dbReference type="Proteomes" id="UP000334019">
    <property type="component" value="Chromosome"/>
</dbReference>
<name>A0A5Q2RIF9_9ACTN</name>
<accession>A0A5Q2RIF9</accession>
<gene>
    <name evidence="1" type="ORF">GH723_04165</name>
</gene>
<organism evidence="1 2">
    <name type="scientific">Actinomarinicola tropica</name>
    <dbReference type="NCBI Taxonomy" id="2789776"/>
    <lineage>
        <taxon>Bacteria</taxon>
        <taxon>Bacillati</taxon>
        <taxon>Actinomycetota</taxon>
        <taxon>Acidimicrobiia</taxon>
        <taxon>Acidimicrobiales</taxon>
        <taxon>Iamiaceae</taxon>
        <taxon>Actinomarinicola</taxon>
    </lineage>
</organism>
<dbReference type="Pfam" id="PF19888">
    <property type="entry name" value="DUF6361"/>
    <property type="match status" value="1"/>
</dbReference>
<keyword evidence="2" id="KW-1185">Reference proteome</keyword>
<dbReference type="RefSeq" id="WP_153758467.1">
    <property type="nucleotide sequence ID" value="NZ_CP045851.1"/>
</dbReference>
<dbReference type="EMBL" id="CP045851">
    <property type="protein sequence ID" value="QGG94361.1"/>
    <property type="molecule type" value="Genomic_DNA"/>
</dbReference>
<dbReference type="KEGG" id="atq:GH723_04165"/>
<reference evidence="1 2" key="1">
    <citation type="submission" date="2019-11" db="EMBL/GenBank/DDBJ databases">
        <authorList>
            <person name="He Y."/>
        </authorList>
    </citation>
    <scope>NUCLEOTIDE SEQUENCE [LARGE SCALE GENOMIC DNA]</scope>
    <source>
        <strain evidence="1 2">SCSIO 58843</strain>
    </source>
</reference>
<evidence type="ECO:0000313" key="2">
    <source>
        <dbReference type="Proteomes" id="UP000334019"/>
    </source>
</evidence>
<dbReference type="InterPro" id="IPR045941">
    <property type="entry name" value="DUF6361"/>
</dbReference>
<evidence type="ECO:0000313" key="1">
    <source>
        <dbReference type="EMBL" id="QGG94361.1"/>
    </source>
</evidence>
<protein>
    <submittedName>
        <fullName evidence="1">Uncharacterized protein</fullName>
    </submittedName>
</protein>
<dbReference type="AlphaFoldDB" id="A0A5Q2RIF9"/>
<sequence>MSGFSTIAWIDQSSDQQRRVREIVRLFAQSESRDELGIGQIRDVYSNRLFPGTSVIQTRARYFLMVPWLFEYHAAKNRSGSELLRRVHASERYLIESIKRMGAADADIDTAGLIGSVAGAKVKILPSTIYWSGLTAYGILRQPLGPDELGLGPDSSDLDAASELTTRASTDWHPTLPPPPPGFPDQLDGGFQLRRDEAEWLRDIVLQAAPGTLLAHLISRDAPPATDSFGPWADPEAVSAAPDILDLVRDAERFSVVMHGAALLYNLLLAERYEALGLNSVDAPVDTYRALLEDWAGEAEDLSDRIRAWDLATWWPTIREHNPRIGPSTQRFVNEWVAMVRDGGRTRIADHVGARDLIAHREKIQKKAQARLTNERLLRSWNGSSGAAQLVYRWPLVRTLVTDVVTALHSDDAAA</sequence>
<proteinExistence type="predicted"/>